<evidence type="ECO:0000313" key="2">
    <source>
        <dbReference type="Proteomes" id="UP001501302"/>
    </source>
</evidence>
<reference evidence="2" key="1">
    <citation type="journal article" date="2019" name="Int. J. Syst. Evol. Microbiol.">
        <title>The Global Catalogue of Microorganisms (GCM) 10K type strain sequencing project: providing services to taxonomists for standard genome sequencing and annotation.</title>
        <authorList>
            <consortium name="The Broad Institute Genomics Platform"/>
            <consortium name="The Broad Institute Genome Sequencing Center for Infectious Disease"/>
            <person name="Wu L."/>
            <person name="Ma J."/>
        </authorList>
    </citation>
    <scope>NUCLEOTIDE SEQUENCE [LARGE SCALE GENOMIC DNA]</scope>
    <source>
        <strain evidence="2">JCM 18285</strain>
    </source>
</reference>
<gene>
    <name evidence="1" type="ORF">GCM10023314_04180</name>
</gene>
<accession>A0ABP9GA57</accession>
<keyword evidence="2" id="KW-1185">Reference proteome</keyword>
<sequence length="49" mass="6045">MWHDNPTFKKIDARLQISDTISKRWLKETNKDKFIKSTLELYDRLYNNE</sequence>
<evidence type="ECO:0000313" key="1">
    <source>
        <dbReference type="EMBL" id="GAA4934981.1"/>
    </source>
</evidence>
<organism evidence="1 2">
    <name type="scientific">Algibacter agarivorans</name>
    <dbReference type="NCBI Taxonomy" id="1109741"/>
    <lineage>
        <taxon>Bacteria</taxon>
        <taxon>Pseudomonadati</taxon>
        <taxon>Bacteroidota</taxon>
        <taxon>Flavobacteriia</taxon>
        <taxon>Flavobacteriales</taxon>
        <taxon>Flavobacteriaceae</taxon>
        <taxon>Algibacter</taxon>
    </lineage>
</organism>
<comment type="caution">
    <text evidence="1">The sequence shown here is derived from an EMBL/GenBank/DDBJ whole genome shotgun (WGS) entry which is preliminary data.</text>
</comment>
<protein>
    <submittedName>
        <fullName evidence="1">Uncharacterized protein</fullName>
    </submittedName>
</protein>
<dbReference type="EMBL" id="BAABJJ010000006">
    <property type="protein sequence ID" value="GAA4934981.1"/>
    <property type="molecule type" value="Genomic_DNA"/>
</dbReference>
<proteinExistence type="predicted"/>
<dbReference type="Proteomes" id="UP001501302">
    <property type="component" value="Unassembled WGS sequence"/>
</dbReference>
<name>A0ABP9GA57_9FLAO</name>